<dbReference type="SMART" id="SM00810">
    <property type="entry name" value="Alpha-amyl_C2"/>
    <property type="match status" value="1"/>
</dbReference>
<keyword evidence="9" id="KW-1185">Reference proteome</keyword>
<evidence type="ECO:0000313" key="8">
    <source>
        <dbReference type="EMBL" id="GKU98077.1"/>
    </source>
</evidence>
<dbReference type="Gene3D" id="2.60.40.1180">
    <property type="entry name" value="Golgi alpha-mannosidase II"/>
    <property type="match status" value="1"/>
</dbReference>
<evidence type="ECO:0000256" key="1">
    <source>
        <dbReference type="ARBA" id="ARBA00000548"/>
    </source>
</evidence>
<keyword evidence="6" id="KW-0326">Glycosidase</keyword>
<dbReference type="GO" id="GO:0004556">
    <property type="term" value="F:alpha-amylase activity"/>
    <property type="evidence" value="ECO:0007669"/>
    <property type="project" value="UniProtKB-EC"/>
</dbReference>
<dbReference type="SUPFAM" id="SSF51011">
    <property type="entry name" value="Glycosyl hydrolase domain"/>
    <property type="match status" value="1"/>
</dbReference>
<evidence type="ECO:0000259" key="7">
    <source>
        <dbReference type="SMART" id="SM00810"/>
    </source>
</evidence>
<evidence type="ECO:0000256" key="3">
    <source>
        <dbReference type="ARBA" id="ARBA00012595"/>
    </source>
</evidence>
<keyword evidence="4" id="KW-0378">Hydrolase</keyword>
<evidence type="ECO:0000256" key="6">
    <source>
        <dbReference type="ARBA" id="ARBA00023295"/>
    </source>
</evidence>
<dbReference type="EMBL" id="BPVZ01000012">
    <property type="protein sequence ID" value="GKU98077.1"/>
    <property type="molecule type" value="Genomic_DNA"/>
</dbReference>
<evidence type="ECO:0000256" key="4">
    <source>
        <dbReference type="ARBA" id="ARBA00022801"/>
    </source>
</evidence>
<name>A0AAV5IAA6_9ROSI</name>
<dbReference type="GO" id="GO:0005509">
    <property type="term" value="F:calcium ion binding"/>
    <property type="evidence" value="ECO:0007669"/>
    <property type="project" value="InterPro"/>
</dbReference>
<dbReference type="InterPro" id="IPR013780">
    <property type="entry name" value="Glyco_hydro_b"/>
</dbReference>
<comment type="catalytic activity">
    <reaction evidence="1">
        <text>Endohydrolysis of (1-&gt;4)-alpha-D-glucosidic linkages in polysaccharides containing three or more (1-&gt;4)-alpha-linked D-glucose units.</text>
        <dbReference type="EC" id="3.2.1.1"/>
    </reaction>
</comment>
<evidence type="ECO:0000256" key="2">
    <source>
        <dbReference type="ARBA" id="ARBA00001913"/>
    </source>
</evidence>
<dbReference type="Proteomes" id="UP001054252">
    <property type="component" value="Unassembled WGS sequence"/>
</dbReference>
<dbReference type="Pfam" id="PF07821">
    <property type="entry name" value="Alpha-amyl_C2"/>
    <property type="match status" value="1"/>
</dbReference>
<gene>
    <name evidence="8" type="ORF">SLEP1_g11127</name>
</gene>
<accession>A0AAV5IAA6</accession>
<reference evidence="8 9" key="1">
    <citation type="journal article" date="2021" name="Commun. Biol.">
        <title>The genome of Shorea leprosula (Dipterocarpaceae) highlights the ecological relevance of drought in aseasonal tropical rainforests.</title>
        <authorList>
            <person name="Ng K.K.S."/>
            <person name="Kobayashi M.J."/>
            <person name="Fawcett J.A."/>
            <person name="Hatakeyama M."/>
            <person name="Paape T."/>
            <person name="Ng C.H."/>
            <person name="Ang C.C."/>
            <person name="Tnah L.H."/>
            <person name="Lee C.T."/>
            <person name="Nishiyama T."/>
            <person name="Sese J."/>
            <person name="O'Brien M.J."/>
            <person name="Copetti D."/>
            <person name="Mohd Noor M.I."/>
            <person name="Ong R.C."/>
            <person name="Putra M."/>
            <person name="Sireger I.Z."/>
            <person name="Indrioko S."/>
            <person name="Kosugi Y."/>
            <person name="Izuno A."/>
            <person name="Isagi Y."/>
            <person name="Lee S.L."/>
            <person name="Shimizu K.K."/>
        </authorList>
    </citation>
    <scope>NUCLEOTIDE SEQUENCE [LARGE SCALE GENOMIC DNA]</scope>
    <source>
        <strain evidence="8">214</strain>
    </source>
</reference>
<evidence type="ECO:0000313" key="9">
    <source>
        <dbReference type="Proteomes" id="UP001054252"/>
    </source>
</evidence>
<dbReference type="GO" id="GO:0005975">
    <property type="term" value="P:carbohydrate metabolic process"/>
    <property type="evidence" value="ECO:0007669"/>
    <property type="project" value="InterPro"/>
</dbReference>
<organism evidence="8 9">
    <name type="scientific">Rubroshorea leprosula</name>
    <dbReference type="NCBI Taxonomy" id="152421"/>
    <lineage>
        <taxon>Eukaryota</taxon>
        <taxon>Viridiplantae</taxon>
        <taxon>Streptophyta</taxon>
        <taxon>Embryophyta</taxon>
        <taxon>Tracheophyta</taxon>
        <taxon>Spermatophyta</taxon>
        <taxon>Magnoliopsida</taxon>
        <taxon>eudicotyledons</taxon>
        <taxon>Gunneridae</taxon>
        <taxon>Pentapetalae</taxon>
        <taxon>rosids</taxon>
        <taxon>malvids</taxon>
        <taxon>Malvales</taxon>
        <taxon>Dipterocarpaceae</taxon>
        <taxon>Rubroshorea</taxon>
    </lineage>
</organism>
<evidence type="ECO:0000256" key="5">
    <source>
        <dbReference type="ARBA" id="ARBA00023277"/>
    </source>
</evidence>
<proteinExistence type="predicted"/>
<keyword evidence="5" id="KW-0119">Carbohydrate metabolism</keyword>
<sequence length="63" mass="7326">MDIRKRQDIHSRSPIRILEAQTNLYAAIIGEKVCMKIGDGSWSPNEREWILATSGHRYAVWEK</sequence>
<feature type="domain" description="Alpha-amylase C-terminal beta-sheet" evidence="7">
    <location>
        <begin position="5"/>
        <end position="63"/>
    </location>
</feature>
<dbReference type="AlphaFoldDB" id="A0AAV5IAA6"/>
<dbReference type="EC" id="3.2.1.1" evidence="3"/>
<dbReference type="InterPro" id="IPR012850">
    <property type="entry name" value="A-amylase_bs_C"/>
</dbReference>
<comment type="cofactor">
    <cofactor evidence="2">
        <name>Ca(2+)</name>
        <dbReference type="ChEBI" id="CHEBI:29108"/>
    </cofactor>
</comment>
<comment type="caution">
    <text evidence="8">The sequence shown here is derived from an EMBL/GenBank/DDBJ whole genome shotgun (WGS) entry which is preliminary data.</text>
</comment>
<protein>
    <recommendedName>
        <fullName evidence="3">alpha-amylase</fullName>
        <ecNumber evidence="3">3.2.1.1</ecNumber>
    </recommendedName>
</protein>